<evidence type="ECO:0000313" key="3">
    <source>
        <dbReference type="Proteomes" id="UP001152797"/>
    </source>
</evidence>
<reference evidence="2" key="2">
    <citation type="submission" date="2024-04" db="EMBL/GenBank/DDBJ databases">
        <authorList>
            <person name="Chen Y."/>
            <person name="Shah S."/>
            <person name="Dougan E. K."/>
            <person name="Thang M."/>
            <person name="Chan C."/>
        </authorList>
    </citation>
    <scope>NUCLEOTIDE SEQUENCE [LARGE SCALE GENOMIC DNA]</scope>
</reference>
<reference evidence="1" key="1">
    <citation type="submission" date="2022-10" db="EMBL/GenBank/DDBJ databases">
        <authorList>
            <person name="Chen Y."/>
            <person name="Dougan E. K."/>
            <person name="Chan C."/>
            <person name="Rhodes N."/>
            <person name="Thang M."/>
        </authorList>
    </citation>
    <scope>NUCLEOTIDE SEQUENCE</scope>
</reference>
<proteinExistence type="predicted"/>
<sequence length="214" mass="23992">MGNARKYEPEPLDVPEDVKLSDFSFKLLAVEQVDNSKDKPFTEKYKIKVPTNIRSRYSDDVVFGQEWRDLLSDFDKKFSCTHANPAAPRLPAPKVAADELLPAWLNEPTDISSLQDRYYVEAKIVGREPGTTLFVVQARDRSGKLDACSSPITLFFSLAAHVQLELGDEQFLIAHGASRFLKVEKVQDMKRKAKAGAASGFLIEVLRDTSVRDS</sequence>
<comment type="caution">
    <text evidence="1">The sequence shown here is derived from an EMBL/GenBank/DDBJ whole genome shotgun (WGS) entry which is preliminary data.</text>
</comment>
<protein>
    <submittedName>
        <fullName evidence="1">Uncharacterized protein</fullName>
    </submittedName>
</protein>
<dbReference type="Proteomes" id="UP001152797">
    <property type="component" value="Unassembled WGS sequence"/>
</dbReference>
<name>A0A9P1DLU3_9DINO</name>
<gene>
    <name evidence="1" type="ORF">C1SCF055_LOCUS37717</name>
</gene>
<dbReference type="EMBL" id="CAMXCT030005556">
    <property type="protein sequence ID" value="CAL4799994.1"/>
    <property type="molecule type" value="Genomic_DNA"/>
</dbReference>
<organism evidence="1">
    <name type="scientific">Cladocopium goreaui</name>
    <dbReference type="NCBI Taxonomy" id="2562237"/>
    <lineage>
        <taxon>Eukaryota</taxon>
        <taxon>Sar</taxon>
        <taxon>Alveolata</taxon>
        <taxon>Dinophyceae</taxon>
        <taxon>Suessiales</taxon>
        <taxon>Symbiodiniaceae</taxon>
        <taxon>Cladocopium</taxon>
    </lineage>
</organism>
<dbReference type="AlphaFoldDB" id="A0A9P1DLU3"/>
<evidence type="ECO:0000313" key="2">
    <source>
        <dbReference type="EMBL" id="CAL1166057.1"/>
    </source>
</evidence>
<dbReference type="EMBL" id="CAMXCT020005556">
    <property type="protein sequence ID" value="CAL1166057.1"/>
    <property type="molecule type" value="Genomic_DNA"/>
</dbReference>
<accession>A0A9P1DLU3</accession>
<evidence type="ECO:0000313" key="1">
    <source>
        <dbReference type="EMBL" id="CAI4012682.1"/>
    </source>
</evidence>
<dbReference type="EMBL" id="CAMXCT010005556">
    <property type="protein sequence ID" value="CAI4012682.1"/>
    <property type="molecule type" value="Genomic_DNA"/>
</dbReference>
<keyword evidence="3" id="KW-1185">Reference proteome</keyword>